<organism evidence="2 3">
    <name type="scientific">Sphaerobolus stellatus (strain SS14)</name>
    <dbReference type="NCBI Taxonomy" id="990650"/>
    <lineage>
        <taxon>Eukaryota</taxon>
        <taxon>Fungi</taxon>
        <taxon>Dikarya</taxon>
        <taxon>Basidiomycota</taxon>
        <taxon>Agaricomycotina</taxon>
        <taxon>Agaricomycetes</taxon>
        <taxon>Phallomycetidae</taxon>
        <taxon>Geastrales</taxon>
        <taxon>Sphaerobolaceae</taxon>
        <taxon>Sphaerobolus</taxon>
    </lineage>
</organism>
<feature type="compositionally biased region" description="Basic and acidic residues" evidence="1">
    <location>
        <begin position="299"/>
        <end position="310"/>
    </location>
</feature>
<sequence length="310" mass="35016">MDSKQCPSLKVERILQGLSIVAGYWWAYNKECADLNKLFLLLKKKEDAAAKQKRKVEEVQKRKEVAVPVTSGSGKGKGKSKEVVQDTDLESVVKEEFRETCLNCEENKAICIFMHPTAGKKMSCDRCVHRKVNCTFRKLYEWVMHGALKMVNGHIKGLKTEAEDRNMLAGEELYHKYNLQQLESLCWAHSAFMEVVKLDIGLRELELKLKAVGQSVPEDLLDDTEQGCVCIISKHNYIVCNCAFNMKQLAAQYALGKRHEAKALLMYAQGGIEVADVTESRKKRSRDDKDAGPGSSKKARVEDEVVRKEG</sequence>
<keyword evidence="3" id="KW-1185">Reference proteome</keyword>
<dbReference type="Proteomes" id="UP000054279">
    <property type="component" value="Unassembled WGS sequence"/>
</dbReference>
<proteinExistence type="predicted"/>
<feature type="region of interest" description="Disordered" evidence="1">
    <location>
        <begin position="277"/>
        <end position="310"/>
    </location>
</feature>
<evidence type="ECO:0000256" key="1">
    <source>
        <dbReference type="SAM" id="MobiDB-lite"/>
    </source>
</evidence>
<protein>
    <submittedName>
        <fullName evidence="2">Unplaced genomic scaffold SPHSTscaffold_254, whole genome shotgun sequence</fullName>
    </submittedName>
</protein>
<name>A0A0C9UQF5_SPHS4</name>
<dbReference type="EMBL" id="KN837329">
    <property type="protein sequence ID" value="KIJ27641.1"/>
    <property type="molecule type" value="Genomic_DNA"/>
</dbReference>
<dbReference type="HOGENOM" id="CLU_061024_0_0_1"/>
<reference evidence="2 3" key="1">
    <citation type="submission" date="2014-06" db="EMBL/GenBank/DDBJ databases">
        <title>Evolutionary Origins and Diversification of the Mycorrhizal Mutualists.</title>
        <authorList>
            <consortium name="DOE Joint Genome Institute"/>
            <consortium name="Mycorrhizal Genomics Consortium"/>
            <person name="Kohler A."/>
            <person name="Kuo A."/>
            <person name="Nagy L.G."/>
            <person name="Floudas D."/>
            <person name="Copeland A."/>
            <person name="Barry K.W."/>
            <person name="Cichocki N."/>
            <person name="Veneault-Fourrey C."/>
            <person name="LaButti K."/>
            <person name="Lindquist E.A."/>
            <person name="Lipzen A."/>
            <person name="Lundell T."/>
            <person name="Morin E."/>
            <person name="Murat C."/>
            <person name="Riley R."/>
            <person name="Ohm R."/>
            <person name="Sun H."/>
            <person name="Tunlid A."/>
            <person name="Henrissat B."/>
            <person name="Grigoriev I.V."/>
            <person name="Hibbett D.S."/>
            <person name="Martin F."/>
        </authorList>
    </citation>
    <scope>NUCLEOTIDE SEQUENCE [LARGE SCALE GENOMIC DNA]</scope>
    <source>
        <strain evidence="2 3">SS14</strain>
    </source>
</reference>
<evidence type="ECO:0000313" key="3">
    <source>
        <dbReference type="Proteomes" id="UP000054279"/>
    </source>
</evidence>
<evidence type="ECO:0000313" key="2">
    <source>
        <dbReference type="EMBL" id="KIJ27641.1"/>
    </source>
</evidence>
<accession>A0A0C9UQF5</accession>
<dbReference type="AlphaFoldDB" id="A0A0C9UQF5"/>
<gene>
    <name evidence="2" type="ORF">M422DRAFT_271181</name>
</gene>